<keyword evidence="13 14" id="KW-0998">Cell outer membrane</keyword>
<dbReference type="GO" id="GO:0015343">
    <property type="term" value="F:siderophore-iron transmembrane transporter activity"/>
    <property type="evidence" value="ECO:0007669"/>
    <property type="project" value="InterPro"/>
</dbReference>
<dbReference type="InterPro" id="IPR010105">
    <property type="entry name" value="TonB_sidphr_rcpt"/>
</dbReference>
<dbReference type="GO" id="GO:0009279">
    <property type="term" value="C:cell outer membrane"/>
    <property type="evidence" value="ECO:0007669"/>
    <property type="project" value="UniProtKB-SubCell"/>
</dbReference>
<evidence type="ECO:0000256" key="16">
    <source>
        <dbReference type="RuleBase" id="RU003357"/>
    </source>
</evidence>
<evidence type="ECO:0000256" key="5">
    <source>
        <dbReference type="ARBA" id="ARBA00022496"/>
    </source>
</evidence>
<evidence type="ECO:0000256" key="4">
    <source>
        <dbReference type="ARBA" id="ARBA00022452"/>
    </source>
</evidence>
<evidence type="ECO:0000256" key="12">
    <source>
        <dbReference type="ARBA" id="ARBA00023170"/>
    </source>
</evidence>
<evidence type="ECO:0000256" key="3">
    <source>
        <dbReference type="ARBA" id="ARBA00022448"/>
    </source>
</evidence>
<dbReference type="Proteomes" id="UP000183417">
    <property type="component" value="Unassembled WGS sequence"/>
</dbReference>
<dbReference type="GO" id="GO:0015891">
    <property type="term" value="P:siderophore transport"/>
    <property type="evidence" value="ECO:0007669"/>
    <property type="project" value="InterPro"/>
</dbReference>
<evidence type="ECO:0000256" key="18">
    <source>
        <dbReference type="SAM" id="SignalP"/>
    </source>
</evidence>
<evidence type="ECO:0000256" key="14">
    <source>
        <dbReference type="PROSITE-ProRule" id="PRU01360"/>
    </source>
</evidence>
<keyword evidence="11 14" id="KW-0472">Membrane</keyword>
<dbReference type="EMBL" id="FNPE01000017">
    <property type="protein sequence ID" value="SDZ30522.1"/>
    <property type="molecule type" value="Genomic_DNA"/>
</dbReference>
<evidence type="ECO:0000256" key="7">
    <source>
        <dbReference type="ARBA" id="ARBA00022729"/>
    </source>
</evidence>
<dbReference type="GO" id="GO:0038023">
    <property type="term" value="F:signaling receptor activity"/>
    <property type="evidence" value="ECO:0007669"/>
    <property type="project" value="InterPro"/>
</dbReference>
<dbReference type="SUPFAM" id="SSF56935">
    <property type="entry name" value="Porins"/>
    <property type="match status" value="1"/>
</dbReference>
<evidence type="ECO:0000256" key="10">
    <source>
        <dbReference type="ARBA" id="ARBA00023077"/>
    </source>
</evidence>
<evidence type="ECO:0000256" key="2">
    <source>
        <dbReference type="ARBA" id="ARBA00009810"/>
    </source>
</evidence>
<evidence type="ECO:0000256" key="8">
    <source>
        <dbReference type="ARBA" id="ARBA00023004"/>
    </source>
</evidence>
<evidence type="ECO:0000256" key="6">
    <source>
        <dbReference type="ARBA" id="ARBA00022692"/>
    </source>
</evidence>
<dbReference type="Gene3D" id="2.170.130.10">
    <property type="entry name" value="TonB-dependent receptor, plug domain"/>
    <property type="match status" value="1"/>
</dbReference>
<dbReference type="InterPro" id="IPR000531">
    <property type="entry name" value="Beta-barrel_TonB"/>
</dbReference>
<dbReference type="Pfam" id="PF07715">
    <property type="entry name" value="Plug"/>
    <property type="match status" value="1"/>
</dbReference>
<evidence type="ECO:0000256" key="1">
    <source>
        <dbReference type="ARBA" id="ARBA00004571"/>
    </source>
</evidence>
<evidence type="ECO:0000313" key="21">
    <source>
        <dbReference type="EMBL" id="SDZ30522.1"/>
    </source>
</evidence>
<dbReference type="InterPro" id="IPR036942">
    <property type="entry name" value="Beta-barrel_TonB_sf"/>
</dbReference>
<keyword evidence="5" id="KW-0410">Iron transport</keyword>
<gene>
    <name evidence="21" type="ORF">SAMN05421547_11763</name>
</gene>
<proteinExistence type="inferred from homology"/>
<dbReference type="PANTHER" id="PTHR30442:SF0">
    <property type="entry name" value="FE(3+) DICITRATE TRANSPORT PROTEIN FECA"/>
    <property type="match status" value="1"/>
</dbReference>
<evidence type="ECO:0000313" key="22">
    <source>
        <dbReference type="Proteomes" id="UP000183417"/>
    </source>
</evidence>
<dbReference type="Pfam" id="PF00593">
    <property type="entry name" value="TonB_dep_Rec_b-barrel"/>
    <property type="match status" value="1"/>
</dbReference>
<feature type="chain" id="PRO_5010161823" evidence="18">
    <location>
        <begin position="29"/>
        <end position="725"/>
    </location>
</feature>
<evidence type="ECO:0000256" key="15">
    <source>
        <dbReference type="PROSITE-ProRule" id="PRU10144"/>
    </source>
</evidence>
<dbReference type="AlphaFoldDB" id="A0A1H3RXX1"/>
<keyword evidence="4 14" id="KW-1134">Transmembrane beta strand</keyword>
<sequence>MVSSNHCATLTRCAAAVAAALLSLQASAQAPSTTTTTTTTTAPEAGLSTITVTGNWLDNPTEEKVLDHAGARTIVERARIEETGSSSLRDVLRLVPGVQVQDSNGTGGSDVSLNIGVRGLTARLSPRSYVLMDGVPVSYAPYGQPQLSLAPVSLGNLESVDVIRGAGSVRYGPQNVGGIINFVTRAIPKTFAAEASVGTEIYSHGGNAKTTPSLFVGGTNESGLGLALLYSGTHGDGWRAGNDKTDIDDILLKGAYRISAQDDIAVSLHHFEGSGRMPGGLTTAQYAADPFQSTRSYDSFDGRRTDASFKYNHKDGRNNFEVLGYYVDSFRGSHIEQDNANQRRLTAAPRSYHYFGIEPRYSRLFETGSVVQEVSVGYRYLKESSSEVALRTAYYNPATMANAMALPITPYQTSQGGTTAHAFYIDDRIDIGNWTITPGVRYERINSFNNVSNLGADGSTVTSQLFPKAEARELLPTLSVLYRMNAQWSLFANAGKSFGPQQYAQLAQTERGLHPESAKTYEVGTHYNSPALNAELTLFNIDFDKELLLTRVGVDGIWTDLGATRHRGIESLLRYDLGQWNAALKGLTAGVSYTYTEAVSRAGDFAGRDLPLYSRHTGQLWARYALGQWTLNADLAAQSKQRSPGSGTQYVTQEDAAGRLGDIPGFATVGLRAGYDFGKSLGNLRVAVGVKNLFDRRYYTRSTDNNGGKYVGMPRTLYVQGTLPF</sequence>
<reference evidence="21 22" key="1">
    <citation type="submission" date="2016-10" db="EMBL/GenBank/DDBJ databases">
        <authorList>
            <person name="de Groot N.N."/>
        </authorList>
    </citation>
    <scope>NUCLEOTIDE SEQUENCE [LARGE SCALE GENOMIC DNA]</scope>
    <source>
        <strain evidence="21 22">LMG 24775</strain>
    </source>
</reference>
<evidence type="ECO:0000256" key="13">
    <source>
        <dbReference type="ARBA" id="ARBA00023237"/>
    </source>
</evidence>
<keyword evidence="9" id="KW-0406">Ion transport</keyword>
<feature type="domain" description="TonB-dependent receptor plug" evidence="20">
    <location>
        <begin position="66"/>
        <end position="179"/>
    </location>
</feature>
<dbReference type="PROSITE" id="PS52016">
    <property type="entry name" value="TONB_DEPENDENT_REC_3"/>
    <property type="match status" value="1"/>
</dbReference>
<protein>
    <submittedName>
        <fullName evidence="21">Fe(3+) dicitrate transport protein</fullName>
    </submittedName>
</protein>
<dbReference type="PROSITE" id="PS01156">
    <property type="entry name" value="TONB_DEPENDENT_REC_2"/>
    <property type="match status" value="1"/>
</dbReference>
<dbReference type="InterPro" id="IPR010917">
    <property type="entry name" value="TonB_rcpt_CS"/>
</dbReference>
<keyword evidence="3 14" id="KW-0813">Transport</keyword>
<evidence type="ECO:0000259" key="19">
    <source>
        <dbReference type="Pfam" id="PF00593"/>
    </source>
</evidence>
<keyword evidence="8" id="KW-0408">Iron</keyword>
<comment type="subcellular location">
    <subcellularLocation>
        <location evidence="1 14">Cell outer membrane</location>
        <topology evidence="1 14">Multi-pass membrane protein</topology>
    </subcellularLocation>
</comment>
<dbReference type="InterPro" id="IPR039426">
    <property type="entry name" value="TonB-dep_rcpt-like"/>
</dbReference>
<evidence type="ECO:0000256" key="17">
    <source>
        <dbReference type="SAM" id="MobiDB-lite"/>
    </source>
</evidence>
<dbReference type="InterPro" id="IPR037066">
    <property type="entry name" value="Plug_dom_sf"/>
</dbReference>
<keyword evidence="6 14" id="KW-0812">Transmembrane</keyword>
<dbReference type="NCBIfam" id="TIGR01783">
    <property type="entry name" value="TonB-siderophor"/>
    <property type="match status" value="1"/>
</dbReference>
<feature type="region of interest" description="Disordered" evidence="17">
    <location>
        <begin position="28"/>
        <end position="47"/>
    </location>
</feature>
<feature type="short sequence motif" description="TonB C-terminal box" evidence="15">
    <location>
        <begin position="708"/>
        <end position="725"/>
    </location>
</feature>
<feature type="signal peptide" evidence="18">
    <location>
        <begin position="1"/>
        <end position="28"/>
    </location>
</feature>
<evidence type="ECO:0000256" key="9">
    <source>
        <dbReference type="ARBA" id="ARBA00023065"/>
    </source>
</evidence>
<keyword evidence="7 18" id="KW-0732">Signal</keyword>
<dbReference type="GeneID" id="94693904"/>
<comment type="similarity">
    <text evidence="2 14 16">Belongs to the TonB-dependent receptor family.</text>
</comment>
<name>A0A1H3RXX1_9BURK</name>
<evidence type="ECO:0000259" key="20">
    <source>
        <dbReference type="Pfam" id="PF07715"/>
    </source>
</evidence>
<evidence type="ECO:0000256" key="11">
    <source>
        <dbReference type="ARBA" id="ARBA00023136"/>
    </source>
</evidence>
<organism evidence="21 22">
    <name type="scientific">Delftia lacustris</name>
    <dbReference type="NCBI Taxonomy" id="558537"/>
    <lineage>
        <taxon>Bacteria</taxon>
        <taxon>Pseudomonadati</taxon>
        <taxon>Pseudomonadota</taxon>
        <taxon>Betaproteobacteria</taxon>
        <taxon>Burkholderiales</taxon>
        <taxon>Comamonadaceae</taxon>
        <taxon>Delftia</taxon>
    </lineage>
</organism>
<feature type="domain" description="TonB-dependent receptor-like beta-barrel" evidence="19">
    <location>
        <begin position="271"/>
        <end position="693"/>
    </location>
</feature>
<dbReference type="InterPro" id="IPR012910">
    <property type="entry name" value="Plug_dom"/>
</dbReference>
<dbReference type="Gene3D" id="2.40.170.20">
    <property type="entry name" value="TonB-dependent receptor, beta-barrel domain"/>
    <property type="match status" value="1"/>
</dbReference>
<dbReference type="CDD" id="cd01347">
    <property type="entry name" value="ligand_gated_channel"/>
    <property type="match status" value="1"/>
</dbReference>
<keyword evidence="10 16" id="KW-0798">TonB box</keyword>
<accession>A0A1H3RXX1</accession>
<dbReference type="PANTHER" id="PTHR30442">
    <property type="entry name" value="IRON III DICITRATE TRANSPORT PROTEIN FECA"/>
    <property type="match status" value="1"/>
</dbReference>
<keyword evidence="12" id="KW-0675">Receptor</keyword>
<dbReference type="RefSeq" id="WP_074923112.1">
    <property type="nucleotide sequence ID" value="NZ_CP141274.1"/>
</dbReference>